<reference evidence="2" key="1">
    <citation type="journal article" date="2022" name="Mol. Ecol. Resour.">
        <title>The genomes of chicory, endive, great burdock and yacon provide insights into Asteraceae palaeo-polyploidization history and plant inulin production.</title>
        <authorList>
            <person name="Fan W."/>
            <person name="Wang S."/>
            <person name="Wang H."/>
            <person name="Wang A."/>
            <person name="Jiang F."/>
            <person name="Liu H."/>
            <person name="Zhao H."/>
            <person name="Xu D."/>
            <person name="Zhang Y."/>
        </authorList>
    </citation>
    <scope>NUCLEOTIDE SEQUENCE [LARGE SCALE GENOMIC DNA]</scope>
    <source>
        <strain evidence="2">cv. Punajuju</strain>
    </source>
</reference>
<comment type="caution">
    <text evidence="1">The sequence shown here is derived from an EMBL/GenBank/DDBJ whole genome shotgun (WGS) entry which is preliminary data.</text>
</comment>
<reference evidence="1 2" key="2">
    <citation type="journal article" date="2022" name="Mol. Ecol. Resour.">
        <title>The genomes of chicory, endive, great burdock and yacon provide insights into Asteraceae paleo-polyploidization history and plant inulin production.</title>
        <authorList>
            <person name="Fan W."/>
            <person name="Wang S."/>
            <person name="Wang H."/>
            <person name="Wang A."/>
            <person name="Jiang F."/>
            <person name="Liu H."/>
            <person name="Zhao H."/>
            <person name="Xu D."/>
            <person name="Zhang Y."/>
        </authorList>
    </citation>
    <scope>NUCLEOTIDE SEQUENCE [LARGE SCALE GENOMIC DNA]</scope>
    <source>
        <strain evidence="2">cv. Punajuju</strain>
        <tissue evidence="1">Leaves</tissue>
    </source>
</reference>
<protein>
    <submittedName>
        <fullName evidence="1">Uncharacterized protein</fullName>
    </submittedName>
</protein>
<gene>
    <name evidence="1" type="ORF">L2E82_22229</name>
</gene>
<proteinExistence type="predicted"/>
<evidence type="ECO:0000313" key="2">
    <source>
        <dbReference type="Proteomes" id="UP001055811"/>
    </source>
</evidence>
<dbReference type="Proteomes" id="UP001055811">
    <property type="component" value="Linkage Group LG04"/>
</dbReference>
<dbReference type="EMBL" id="CM042012">
    <property type="protein sequence ID" value="KAI3751183.1"/>
    <property type="molecule type" value="Genomic_DNA"/>
</dbReference>
<evidence type="ECO:0000313" key="1">
    <source>
        <dbReference type="EMBL" id="KAI3751183.1"/>
    </source>
</evidence>
<keyword evidence="2" id="KW-1185">Reference proteome</keyword>
<sequence length="268" mass="30415">MNFLNEGQVTWRNWFESMNLWVGQDFSYGRIAWIKIEGVPLHIWDGPVFYQIGESFGKIAMPSESSWMDDDISAGYACILVQSNAKIEDEILITWFKKCYKIRVSEESRSWYPIMDQESDDQSVGNDLEKFLDGSINEELENEEMEEEEGEFRPENFEDHLDGDWNASAVANSDEKSGEKKEGVNPRLESLNRKSHDGESESPRFDSANPNLDDFGCAESRLGAGPGTMGLDNSNRDSKHTDPSPNILVESDGSKYAYPNHNKEDVSN</sequence>
<name>A0ACB9DXL6_CICIN</name>
<accession>A0ACB9DXL6</accession>
<organism evidence="1 2">
    <name type="scientific">Cichorium intybus</name>
    <name type="common">Chicory</name>
    <dbReference type="NCBI Taxonomy" id="13427"/>
    <lineage>
        <taxon>Eukaryota</taxon>
        <taxon>Viridiplantae</taxon>
        <taxon>Streptophyta</taxon>
        <taxon>Embryophyta</taxon>
        <taxon>Tracheophyta</taxon>
        <taxon>Spermatophyta</taxon>
        <taxon>Magnoliopsida</taxon>
        <taxon>eudicotyledons</taxon>
        <taxon>Gunneridae</taxon>
        <taxon>Pentapetalae</taxon>
        <taxon>asterids</taxon>
        <taxon>campanulids</taxon>
        <taxon>Asterales</taxon>
        <taxon>Asteraceae</taxon>
        <taxon>Cichorioideae</taxon>
        <taxon>Cichorieae</taxon>
        <taxon>Cichoriinae</taxon>
        <taxon>Cichorium</taxon>
    </lineage>
</organism>